<name>A0A8J2BS38_9BACT</name>
<dbReference type="EMBL" id="CAJNOB010000012">
    <property type="protein sequence ID" value="CAF0695842.1"/>
    <property type="molecule type" value="Genomic_DNA"/>
</dbReference>
<dbReference type="Proteomes" id="UP000663859">
    <property type="component" value="Unassembled WGS sequence"/>
</dbReference>
<reference evidence="1" key="1">
    <citation type="submission" date="2021-02" db="EMBL/GenBank/DDBJ databases">
        <authorList>
            <person name="Cremers G."/>
            <person name="Picone N."/>
        </authorList>
    </citation>
    <scope>NUCLEOTIDE SEQUENCE</scope>
    <source>
        <strain evidence="1">PQ17</strain>
    </source>
</reference>
<comment type="caution">
    <text evidence="1">The sequence shown here is derived from an EMBL/GenBank/DDBJ whole genome shotgun (WGS) entry which is preliminary data.</text>
</comment>
<dbReference type="AlphaFoldDB" id="A0A8J2BS38"/>
<evidence type="ECO:0000313" key="2">
    <source>
        <dbReference type="Proteomes" id="UP000663859"/>
    </source>
</evidence>
<proteinExistence type="predicted"/>
<evidence type="ECO:0000313" key="1">
    <source>
        <dbReference type="EMBL" id="CAF0695842.1"/>
    </source>
</evidence>
<keyword evidence="2" id="KW-1185">Reference proteome</keyword>
<accession>A0A8J2BS38</accession>
<protein>
    <submittedName>
        <fullName evidence="1">Uncharacterized protein</fullName>
    </submittedName>
</protein>
<organism evidence="1 2">
    <name type="scientific">Candidatus Methylacidithermus pantelleriae</name>
    <dbReference type="NCBI Taxonomy" id="2744239"/>
    <lineage>
        <taxon>Bacteria</taxon>
        <taxon>Pseudomonadati</taxon>
        <taxon>Verrucomicrobiota</taxon>
        <taxon>Methylacidiphilae</taxon>
        <taxon>Methylacidiphilales</taxon>
        <taxon>Methylacidiphilaceae</taxon>
        <taxon>Candidatus Methylacidithermus</taxon>
    </lineage>
</organism>
<gene>
    <name evidence="1" type="ORF">MPNT_20030</name>
</gene>
<sequence length="84" mass="9129">MALQAKANASLTSRFSSLYDALYARTYWPMLGSSAGGKGRVAGVDGQAFQRIEERGVEGWLDRWVEERSNRKVAAESGTTGVDS</sequence>